<dbReference type="Proteomes" id="UP000521676">
    <property type="component" value="Unassembled WGS sequence"/>
</dbReference>
<dbReference type="InterPro" id="IPR029032">
    <property type="entry name" value="AhpD-like"/>
</dbReference>
<name>A0A8T7M4F6_9CHLR</name>
<protein>
    <submittedName>
        <fullName evidence="2">Carboxymuconolactone decarboxylase family protein</fullName>
    </submittedName>
</protein>
<accession>A0A8T7M4F6</accession>
<evidence type="ECO:0000313" key="3">
    <source>
        <dbReference type="Proteomes" id="UP000521676"/>
    </source>
</evidence>
<dbReference type="GO" id="GO:0051920">
    <property type="term" value="F:peroxiredoxin activity"/>
    <property type="evidence" value="ECO:0007669"/>
    <property type="project" value="InterPro"/>
</dbReference>
<evidence type="ECO:0000259" key="1">
    <source>
        <dbReference type="Pfam" id="PF02627"/>
    </source>
</evidence>
<dbReference type="EMBL" id="JACATZ010000001">
    <property type="protein sequence ID" value="NWJ46973.1"/>
    <property type="molecule type" value="Genomic_DNA"/>
</dbReference>
<comment type="caution">
    <text evidence="2">The sequence shown here is derived from an EMBL/GenBank/DDBJ whole genome shotgun (WGS) entry which is preliminary data.</text>
</comment>
<sequence>MVPTKPFRRRKYDNLSQFRAELAYLLRNRKNLRHALKGETISGAFRQRLMLVVTSVNRCRYCAAYHSQVSLVAGLTHPEIAELLEGTIEDCPSEEIPALLYARQWAENNSYPDKEAYDELAGIYGVEKAELIELALKTIRVGNLSGNTFDYLLCRLSRGLWGCPELRQKSA</sequence>
<evidence type="ECO:0000313" key="2">
    <source>
        <dbReference type="EMBL" id="NWJ46973.1"/>
    </source>
</evidence>
<dbReference type="Gene3D" id="1.20.1290.10">
    <property type="entry name" value="AhpD-like"/>
    <property type="match status" value="1"/>
</dbReference>
<proteinExistence type="predicted"/>
<dbReference type="InterPro" id="IPR003779">
    <property type="entry name" value="CMD-like"/>
</dbReference>
<organism evidence="2 3">
    <name type="scientific">Candidatus Chlorohelix allophototropha</name>
    <dbReference type="NCBI Taxonomy" id="3003348"/>
    <lineage>
        <taxon>Bacteria</taxon>
        <taxon>Bacillati</taxon>
        <taxon>Chloroflexota</taxon>
        <taxon>Chloroflexia</taxon>
        <taxon>Candidatus Chloroheliales</taxon>
        <taxon>Candidatus Chloroheliaceae</taxon>
        <taxon>Candidatus Chlorohelix</taxon>
    </lineage>
</organism>
<dbReference type="InterPro" id="IPR004675">
    <property type="entry name" value="AhpD_core"/>
</dbReference>
<dbReference type="SUPFAM" id="SSF69118">
    <property type="entry name" value="AhpD-like"/>
    <property type="match status" value="1"/>
</dbReference>
<dbReference type="Pfam" id="PF02627">
    <property type="entry name" value="CMD"/>
    <property type="match status" value="1"/>
</dbReference>
<dbReference type="NCBIfam" id="TIGR00778">
    <property type="entry name" value="ahpD_dom"/>
    <property type="match status" value="1"/>
</dbReference>
<feature type="domain" description="Carboxymuconolactone decarboxylase-like" evidence="1">
    <location>
        <begin position="29"/>
        <end position="107"/>
    </location>
</feature>
<reference evidence="2 3" key="1">
    <citation type="submission" date="2020-06" db="EMBL/GenBank/DDBJ databases">
        <title>Anoxygenic phototrophic Chloroflexota member uses a Type I reaction center.</title>
        <authorList>
            <person name="Tsuji J.M."/>
            <person name="Shaw N.A."/>
            <person name="Nagashima S."/>
            <person name="Venkiteswaran J."/>
            <person name="Schiff S.L."/>
            <person name="Hanada S."/>
            <person name="Tank M."/>
            <person name="Neufeld J.D."/>
        </authorList>
    </citation>
    <scope>NUCLEOTIDE SEQUENCE [LARGE SCALE GENOMIC DNA]</scope>
    <source>
        <strain evidence="2">L227-S17</strain>
    </source>
</reference>
<dbReference type="AlphaFoldDB" id="A0A8T7M4F6"/>
<gene>
    <name evidence="2" type="ORF">HXX08_14015</name>
</gene>